<feature type="signal peptide" evidence="2">
    <location>
        <begin position="1"/>
        <end position="25"/>
    </location>
</feature>
<dbReference type="EMBL" id="VCKY01000075">
    <property type="protein sequence ID" value="TMR17916.1"/>
    <property type="molecule type" value="Genomic_DNA"/>
</dbReference>
<feature type="region of interest" description="Disordered" evidence="1">
    <location>
        <begin position="85"/>
        <end position="104"/>
    </location>
</feature>
<accession>A0A5S4FFT8</accession>
<feature type="chain" id="PRO_5024364529" evidence="2">
    <location>
        <begin position="26"/>
        <end position="104"/>
    </location>
</feature>
<comment type="caution">
    <text evidence="3">The sequence shown here is derived from an EMBL/GenBank/DDBJ whole genome shotgun (WGS) entry which is preliminary data.</text>
</comment>
<evidence type="ECO:0000256" key="1">
    <source>
        <dbReference type="SAM" id="MobiDB-lite"/>
    </source>
</evidence>
<keyword evidence="4" id="KW-1185">Reference proteome</keyword>
<gene>
    <name evidence="3" type="ORF">ETD86_22595</name>
</gene>
<reference evidence="3 4" key="1">
    <citation type="submission" date="2019-05" db="EMBL/GenBank/DDBJ databases">
        <title>Draft genome sequence of Nonomuraea turkmeniaca DSM 43926.</title>
        <authorList>
            <person name="Saricaoglu S."/>
            <person name="Isik K."/>
        </authorList>
    </citation>
    <scope>NUCLEOTIDE SEQUENCE [LARGE SCALE GENOMIC DNA]</scope>
    <source>
        <strain evidence="3 4">DSM 43926</strain>
    </source>
</reference>
<dbReference type="AlphaFoldDB" id="A0A5S4FFT8"/>
<proteinExistence type="predicted"/>
<evidence type="ECO:0000313" key="4">
    <source>
        <dbReference type="Proteomes" id="UP000309128"/>
    </source>
</evidence>
<name>A0A5S4FFT8_9ACTN</name>
<evidence type="ECO:0000313" key="3">
    <source>
        <dbReference type="EMBL" id="TMR17916.1"/>
    </source>
</evidence>
<dbReference type="RefSeq" id="WP_138668148.1">
    <property type="nucleotide sequence ID" value="NZ_VCKY01000075.1"/>
</dbReference>
<keyword evidence="2" id="KW-0732">Signal</keyword>
<dbReference type="OrthoDB" id="3542883at2"/>
<dbReference type="Proteomes" id="UP000309128">
    <property type="component" value="Unassembled WGS sequence"/>
</dbReference>
<protein>
    <submittedName>
        <fullName evidence="3">Uncharacterized protein</fullName>
    </submittedName>
</protein>
<evidence type="ECO:0000256" key="2">
    <source>
        <dbReference type="SAM" id="SignalP"/>
    </source>
</evidence>
<sequence>MIRRILAGAAIAAVALGVSATAASADQPNPHNSGMALLSQFQIVDDVLNDVGNHSLNDSVRDIELTIFQGLEVQELDLGLLSNHQSELGDGNVDSSATAGGLRS</sequence>
<organism evidence="3 4">
    <name type="scientific">Nonomuraea turkmeniaca</name>
    <dbReference type="NCBI Taxonomy" id="103838"/>
    <lineage>
        <taxon>Bacteria</taxon>
        <taxon>Bacillati</taxon>
        <taxon>Actinomycetota</taxon>
        <taxon>Actinomycetes</taxon>
        <taxon>Streptosporangiales</taxon>
        <taxon>Streptosporangiaceae</taxon>
        <taxon>Nonomuraea</taxon>
    </lineage>
</organism>